<dbReference type="AlphaFoldDB" id="A0A0L0HB04"/>
<dbReference type="InterPro" id="IPR021917">
    <property type="entry name" value="Unchr_Zn-peptidase-like"/>
</dbReference>
<dbReference type="eggNOG" id="KOG4525">
    <property type="taxonomic scope" value="Eukaryota"/>
</dbReference>
<dbReference type="Gene3D" id="2.100.10.30">
    <property type="entry name" value="Jacalin-like lectin domain"/>
    <property type="match status" value="1"/>
</dbReference>
<evidence type="ECO:0000313" key="1">
    <source>
        <dbReference type="EMBL" id="KNC98106.1"/>
    </source>
</evidence>
<organism evidence="1 2">
    <name type="scientific">Spizellomyces punctatus (strain DAOM BR117)</name>
    <dbReference type="NCBI Taxonomy" id="645134"/>
    <lineage>
        <taxon>Eukaryota</taxon>
        <taxon>Fungi</taxon>
        <taxon>Fungi incertae sedis</taxon>
        <taxon>Chytridiomycota</taxon>
        <taxon>Chytridiomycota incertae sedis</taxon>
        <taxon>Chytridiomycetes</taxon>
        <taxon>Spizellomycetales</taxon>
        <taxon>Spizellomycetaceae</taxon>
        <taxon>Spizellomyces</taxon>
    </lineage>
</organism>
<dbReference type="Proteomes" id="UP000053201">
    <property type="component" value="Unassembled WGS sequence"/>
</dbReference>
<dbReference type="EMBL" id="KQ257461">
    <property type="protein sequence ID" value="KNC98106.1"/>
    <property type="molecule type" value="Genomic_DNA"/>
</dbReference>
<dbReference type="PANTHER" id="PTHR21054">
    <property type="entry name" value="ZINC METALLOPROTEINASE-RELATED"/>
    <property type="match status" value="1"/>
</dbReference>
<dbReference type="OMA" id="YSIEIFC"/>
<accession>A0A0L0HB04</accession>
<keyword evidence="2" id="KW-1185">Reference proteome</keyword>
<dbReference type="RefSeq" id="XP_016606146.1">
    <property type="nucleotide sequence ID" value="XM_016754715.1"/>
</dbReference>
<dbReference type="SUPFAM" id="SSF51101">
    <property type="entry name" value="Mannose-binding lectins"/>
    <property type="match status" value="1"/>
</dbReference>
<reference evidence="1 2" key="1">
    <citation type="submission" date="2009-08" db="EMBL/GenBank/DDBJ databases">
        <title>The Genome Sequence of Spizellomyces punctatus strain DAOM BR117.</title>
        <authorList>
            <consortium name="The Broad Institute Genome Sequencing Platform"/>
            <person name="Russ C."/>
            <person name="Cuomo C."/>
            <person name="Shea T."/>
            <person name="Young S.K."/>
            <person name="Zeng Q."/>
            <person name="Koehrsen M."/>
            <person name="Haas B."/>
            <person name="Borodovsky M."/>
            <person name="Guigo R."/>
            <person name="Alvarado L."/>
            <person name="Berlin A."/>
            <person name="Bochicchio J."/>
            <person name="Borenstein D."/>
            <person name="Chapman S."/>
            <person name="Chen Z."/>
            <person name="Engels R."/>
            <person name="Freedman E."/>
            <person name="Gellesch M."/>
            <person name="Goldberg J."/>
            <person name="Griggs A."/>
            <person name="Gujja S."/>
            <person name="Heiman D."/>
            <person name="Hepburn T."/>
            <person name="Howarth C."/>
            <person name="Jen D."/>
            <person name="Larson L."/>
            <person name="Lewis B."/>
            <person name="Mehta T."/>
            <person name="Park D."/>
            <person name="Pearson M."/>
            <person name="Roberts A."/>
            <person name="Saif S."/>
            <person name="Shenoy N."/>
            <person name="Sisk P."/>
            <person name="Stolte C."/>
            <person name="Sykes S."/>
            <person name="Thomson T."/>
            <person name="Walk T."/>
            <person name="White J."/>
            <person name="Yandava C."/>
            <person name="Burger G."/>
            <person name="Gray M.W."/>
            <person name="Holland P.W.H."/>
            <person name="King N."/>
            <person name="Lang F.B.F."/>
            <person name="Roger A.J."/>
            <person name="Ruiz-Trillo I."/>
            <person name="Lander E."/>
            <person name="Nusbaum C."/>
        </authorList>
    </citation>
    <scope>NUCLEOTIDE SEQUENCE [LARGE SCALE GENOMIC DNA]</scope>
    <source>
        <strain evidence="1 2">DAOM BR117</strain>
    </source>
</reference>
<evidence type="ECO:0008006" key="3">
    <source>
        <dbReference type="Google" id="ProtNLM"/>
    </source>
</evidence>
<name>A0A0L0HB04_SPIPD</name>
<protein>
    <recommendedName>
        <fullName evidence="3">Jacalin-type lectin domain-containing protein</fullName>
    </recommendedName>
</protein>
<proteinExistence type="predicted"/>
<sequence length="636" mass="70977">MPAPSITNLLPNETVHQRLLLIYGTAGVGLGDSSLNVRNISTTYPAQSFRCTDSHWKALVPLDPGKNRLVLEHSLGGKTEIDVVYIPLLQNPPLVLAVLVAKDSPMVFDIPDGGERLPFEYDVIRKFRLAAYMWQAFTAEQMWRHGFGRRTFRLDETWLPDTLSNKDNETLRTTARVHVVRTDLSVAELRDIELAQQKATQTADNVVPTPTQAPGPPFDQQCYVAGLILDSTWDPDRRAILGHAALGGGQGHMRLGIFGSHLIHAWPSSLEDIDRCLLDVTPNDIRRTANDNGETDVAYKSFCIGSGAFLHEVGHAFGLIHSPSGLMRRGFNHFNRTFMPVENTARGQVRPITVDLEDGSHWHRIDTVRLRYHPCFRHLNDDTSVQRELGGPCFYPINNHIIARSPTGIILVEWEVEGLGVVSWRDFTHGDLVEPFEYAISCDEAVLKSFNGSSQRKISLSVTSTNQQSARIDDVESFRQNASLHIEGFGTVFKSQTVGHGNSGGTNHDFTIWFNKGHDLSSIVFYSGEHYLSGLDCMFSDGSRERIGRHDRNRSEMLFNKRAILKHLIVRAGWWVDGCEMVFLGADGEEMCSGWQGGSGGNGPFRLEPPARCRIVGIFGNTGHHIDRLGIIYQCD</sequence>
<dbReference type="InterPro" id="IPR036404">
    <property type="entry name" value="Jacalin-like_lectin_dom_sf"/>
</dbReference>
<dbReference type="GeneID" id="27689809"/>
<dbReference type="FunCoup" id="A0A0L0HB04">
    <property type="interactions" value="5"/>
</dbReference>
<dbReference type="InterPro" id="IPR053002">
    <property type="entry name" value="Metalloproteinase_M10B"/>
</dbReference>
<dbReference type="PANTHER" id="PTHR21054:SF2">
    <property type="entry name" value="MIP04191P"/>
    <property type="match status" value="1"/>
</dbReference>
<dbReference type="GO" id="GO:0005737">
    <property type="term" value="C:cytoplasm"/>
    <property type="evidence" value="ECO:0007669"/>
    <property type="project" value="TreeGrafter"/>
</dbReference>
<gene>
    <name evidence="1" type="ORF">SPPG_06515</name>
</gene>
<dbReference type="OrthoDB" id="74460at2759"/>
<dbReference type="Pfam" id="PF12044">
    <property type="entry name" value="Metallopep"/>
    <property type="match status" value="1"/>
</dbReference>
<dbReference type="VEuPathDB" id="FungiDB:SPPG_06515"/>
<dbReference type="InParanoid" id="A0A0L0HB04"/>
<dbReference type="SUPFAM" id="SSF55486">
    <property type="entry name" value="Metalloproteases ('zincins'), catalytic domain"/>
    <property type="match status" value="1"/>
</dbReference>
<evidence type="ECO:0000313" key="2">
    <source>
        <dbReference type="Proteomes" id="UP000053201"/>
    </source>
</evidence>